<dbReference type="Gene3D" id="3.30.40.10">
    <property type="entry name" value="Zinc/RING finger domain, C3HC4 (zinc finger)"/>
    <property type="match status" value="1"/>
</dbReference>
<dbReference type="GO" id="GO:0008270">
    <property type="term" value="F:zinc ion binding"/>
    <property type="evidence" value="ECO:0007669"/>
    <property type="project" value="UniProtKB-KW"/>
</dbReference>
<dbReference type="Proteomes" id="UP000823388">
    <property type="component" value="Chromosome 9K"/>
</dbReference>
<dbReference type="Pfam" id="PF12678">
    <property type="entry name" value="zf-rbx1"/>
    <property type="match status" value="1"/>
</dbReference>
<evidence type="ECO:0000313" key="13">
    <source>
        <dbReference type="EMBL" id="KAG2546308.1"/>
    </source>
</evidence>
<evidence type="ECO:0000256" key="3">
    <source>
        <dbReference type="ARBA" id="ARBA00022692"/>
    </source>
</evidence>
<evidence type="ECO:0000256" key="4">
    <source>
        <dbReference type="ARBA" id="ARBA00022723"/>
    </source>
</evidence>
<proteinExistence type="predicted"/>
<organism evidence="13 14">
    <name type="scientific">Panicum virgatum</name>
    <name type="common">Blackwell switchgrass</name>
    <dbReference type="NCBI Taxonomy" id="38727"/>
    <lineage>
        <taxon>Eukaryota</taxon>
        <taxon>Viridiplantae</taxon>
        <taxon>Streptophyta</taxon>
        <taxon>Embryophyta</taxon>
        <taxon>Tracheophyta</taxon>
        <taxon>Spermatophyta</taxon>
        <taxon>Magnoliopsida</taxon>
        <taxon>Liliopsida</taxon>
        <taxon>Poales</taxon>
        <taxon>Poaceae</taxon>
        <taxon>PACMAD clade</taxon>
        <taxon>Panicoideae</taxon>
        <taxon>Panicodae</taxon>
        <taxon>Paniceae</taxon>
        <taxon>Panicinae</taxon>
        <taxon>Panicum</taxon>
        <taxon>Panicum sect. Hiantes</taxon>
    </lineage>
</organism>
<evidence type="ECO:0000313" key="14">
    <source>
        <dbReference type="Proteomes" id="UP000823388"/>
    </source>
</evidence>
<gene>
    <name evidence="13" type="ORF">PVAP13_9KG030925</name>
</gene>
<comment type="caution">
    <text evidence="13">The sequence shown here is derived from an EMBL/GenBank/DDBJ whole genome shotgun (WGS) entry which is preliminary data.</text>
</comment>
<dbReference type="InterPro" id="IPR001841">
    <property type="entry name" value="Znf_RING"/>
</dbReference>
<feature type="region of interest" description="Disordered" evidence="11">
    <location>
        <begin position="157"/>
        <end position="180"/>
    </location>
</feature>
<evidence type="ECO:0000256" key="9">
    <source>
        <dbReference type="ARBA" id="ARBA00023136"/>
    </source>
</evidence>
<feature type="compositionally biased region" description="Low complexity" evidence="11">
    <location>
        <begin position="157"/>
        <end position="171"/>
    </location>
</feature>
<keyword evidence="5 10" id="KW-0863">Zinc-finger</keyword>
<accession>A0A8T0NBS4</accession>
<comment type="subcellular location">
    <subcellularLocation>
        <location evidence="1">Membrane</location>
    </subcellularLocation>
</comment>
<evidence type="ECO:0000256" key="10">
    <source>
        <dbReference type="PROSITE-ProRule" id="PRU00175"/>
    </source>
</evidence>
<keyword evidence="8" id="KW-1133">Transmembrane helix</keyword>
<sequence length="327" mass="35075">MACACGVTSPSHRRKRTWSPVALGHAYSTRSDACYQLTVRVQTFEGATALPRSAAGCMQRNGMGASRRGGRHLVEPWPSAAVACGARRTGAVVDVGRRGRLVLSATTCFLRVPKRLCVCVGGGGGGGAAPCCPSPRCIEVEACSWAGRLLAEAAPSTHTPATHAPCHGTPPSRSPRSDPASQLWSAHSLWSCPSFSSSYTIATCPPRPQSRPPLHLIPKPVVESLPFFHFATLRGARQGMECSMCLACFDHADHLRLLPRYRHAFHLACINRWLESNASCPLCRARVDADDTSLPSSACIFFGDGDLSSGRFVDDAASWRDLLHITL</sequence>
<protein>
    <recommendedName>
        <fullName evidence="12">RING-type domain-containing protein</fullName>
    </recommendedName>
</protein>
<dbReference type="PANTHER" id="PTHR46539:SF1">
    <property type="entry name" value="E3 UBIQUITIN-PROTEIN LIGASE ATL42"/>
    <property type="match status" value="1"/>
</dbReference>
<keyword evidence="9" id="KW-0472">Membrane</keyword>
<dbReference type="InterPro" id="IPR013083">
    <property type="entry name" value="Znf_RING/FYVE/PHD"/>
</dbReference>
<dbReference type="InterPro" id="IPR024766">
    <property type="entry name" value="Znf_RING_H2"/>
</dbReference>
<dbReference type="GO" id="GO:0016020">
    <property type="term" value="C:membrane"/>
    <property type="evidence" value="ECO:0007669"/>
    <property type="project" value="UniProtKB-SubCell"/>
</dbReference>
<evidence type="ECO:0000256" key="1">
    <source>
        <dbReference type="ARBA" id="ARBA00004370"/>
    </source>
</evidence>
<dbReference type="PROSITE" id="PS50089">
    <property type="entry name" value="ZF_RING_2"/>
    <property type="match status" value="1"/>
</dbReference>
<keyword evidence="14" id="KW-1185">Reference proteome</keyword>
<evidence type="ECO:0000256" key="7">
    <source>
        <dbReference type="ARBA" id="ARBA00022833"/>
    </source>
</evidence>
<dbReference type="SUPFAM" id="SSF57850">
    <property type="entry name" value="RING/U-box"/>
    <property type="match status" value="1"/>
</dbReference>
<keyword evidence="4" id="KW-0479">Metal-binding</keyword>
<comment type="pathway">
    <text evidence="2">Protein modification; protein ubiquitination.</text>
</comment>
<dbReference type="PANTHER" id="PTHR46539">
    <property type="entry name" value="E3 UBIQUITIN-PROTEIN LIGASE ATL42"/>
    <property type="match status" value="1"/>
</dbReference>
<keyword evidence="3" id="KW-0812">Transmembrane</keyword>
<dbReference type="EMBL" id="CM029053">
    <property type="protein sequence ID" value="KAG2546308.1"/>
    <property type="molecule type" value="Genomic_DNA"/>
</dbReference>
<evidence type="ECO:0000256" key="6">
    <source>
        <dbReference type="ARBA" id="ARBA00022786"/>
    </source>
</evidence>
<keyword evidence="6" id="KW-0833">Ubl conjugation pathway</keyword>
<evidence type="ECO:0000256" key="2">
    <source>
        <dbReference type="ARBA" id="ARBA00004906"/>
    </source>
</evidence>
<evidence type="ECO:0000256" key="11">
    <source>
        <dbReference type="SAM" id="MobiDB-lite"/>
    </source>
</evidence>
<name>A0A8T0NBS4_PANVG</name>
<dbReference type="AlphaFoldDB" id="A0A8T0NBS4"/>
<reference evidence="13" key="1">
    <citation type="submission" date="2020-05" db="EMBL/GenBank/DDBJ databases">
        <title>WGS assembly of Panicum virgatum.</title>
        <authorList>
            <person name="Lovell J.T."/>
            <person name="Jenkins J."/>
            <person name="Shu S."/>
            <person name="Juenger T.E."/>
            <person name="Schmutz J."/>
        </authorList>
    </citation>
    <scope>NUCLEOTIDE SEQUENCE</scope>
    <source>
        <strain evidence="13">AP13</strain>
    </source>
</reference>
<evidence type="ECO:0000259" key="12">
    <source>
        <dbReference type="PROSITE" id="PS50089"/>
    </source>
</evidence>
<evidence type="ECO:0000256" key="5">
    <source>
        <dbReference type="ARBA" id="ARBA00022771"/>
    </source>
</evidence>
<feature type="domain" description="RING-type" evidence="12">
    <location>
        <begin position="242"/>
        <end position="284"/>
    </location>
</feature>
<keyword evidence="7" id="KW-0862">Zinc</keyword>
<evidence type="ECO:0000256" key="8">
    <source>
        <dbReference type="ARBA" id="ARBA00022989"/>
    </source>
</evidence>